<dbReference type="Gene3D" id="3.50.50.60">
    <property type="entry name" value="FAD/NAD(P)-binding domain"/>
    <property type="match status" value="2"/>
</dbReference>
<dbReference type="PANTHER" id="PTHR43098:SF3">
    <property type="entry name" value="L-ORNITHINE N(5)-MONOOXYGENASE-RELATED"/>
    <property type="match status" value="1"/>
</dbReference>
<organism evidence="9 10">
    <name type="scientific">Folsomia candida</name>
    <name type="common">Springtail</name>
    <dbReference type="NCBI Taxonomy" id="158441"/>
    <lineage>
        <taxon>Eukaryota</taxon>
        <taxon>Metazoa</taxon>
        <taxon>Ecdysozoa</taxon>
        <taxon>Arthropoda</taxon>
        <taxon>Hexapoda</taxon>
        <taxon>Collembola</taxon>
        <taxon>Entomobryomorpha</taxon>
        <taxon>Isotomoidea</taxon>
        <taxon>Isotomidae</taxon>
        <taxon>Proisotominae</taxon>
        <taxon>Folsomia</taxon>
    </lineage>
</organism>
<evidence type="ECO:0000313" key="10">
    <source>
        <dbReference type="Proteomes" id="UP000198287"/>
    </source>
</evidence>
<evidence type="ECO:0000256" key="1">
    <source>
        <dbReference type="ARBA" id="ARBA00001974"/>
    </source>
</evidence>
<evidence type="ECO:0000256" key="3">
    <source>
        <dbReference type="ARBA" id="ARBA00022630"/>
    </source>
</evidence>
<dbReference type="Pfam" id="PF00743">
    <property type="entry name" value="FMO-like"/>
    <property type="match status" value="1"/>
</dbReference>
<dbReference type="PANTHER" id="PTHR43098">
    <property type="entry name" value="L-ORNITHINE N(5)-MONOOXYGENASE-RELATED"/>
    <property type="match status" value="1"/>
</dbReference>
<evidence type="ECO:0000256" key="4">
    <source>
        <dbReference type="ARBA" id="ARBA00022827"/>
    </source>
</evidence>
<keyword evidence="3 8" id="KW-0285">Flavoprotein</keyword>
<dbReference type="GO" id="GO:0050661">
    <property type="term" value="F:NADP binding"/>
    <property type="evidence" value="ECO:0007669"/>
    <property type="project" value="InterPro"/>
</dbReference>
<comment type="caution">
    <text evidence="9">The sequence shown here is derived from an EMBL/GenBank/DDBJ whole genome shotgun (WGS) entry which is preliminary data.</text>
</comment>
<protein>
    <recommendedName>
        <fullName evidence="8">Flavin-containing monooxygenase</fullName>
        <ecNumber evidence="8">1.-.-.-</ecNumber>
    </recommendedName>
</protein>
<keyword evidence="5" id="KW-0521">NADP</keyword>
<dbReference type="GO" id="GO:0050660">
    <property type="term" value="F:flavin adenine dinucleotide binding"/>
    <property type="evidence" value="ECO:0007669"/>
    <property type="project" value="InterPro"/>
</dbReference>
<evidence type="ECO:0000256" key="8">
    <source>
        <dbReference type="RuleBase" id="RU361177"/>
    </source>
</evidence>
<keyword evidence="7 8" id="KW-0503">Monooxygenase</keyword>
<evidence type="ECO:0000256" key="7">
    <source>
        <dbReference type="ARBA" id="ARBA00023033"/>
    </source>
</evidence>
<comment type="cofactor">
    <cofactor evidence="1 8">
        <name>FAD</name>
        <dbReference type="ChEBI" id="CHEBI:57692"/>
    </cofactor>
</comment>
<dbReference type="OrthoDB" id="66881at2759"/>
<evidence type="ECO:0000313" key="9">
    <source>
        <dbReference type="EMBL" id="OXA45116.1"/>
    </source>
</evidence>
<evidence type="ECO:0000256" key="6">
    <source>
        <dbReference type="ARBA" id="ARBA00023002"/>
    </source>
</evidence>
<accession>A0A226DLM8</accession>
<dbReference type="InterPro" id="IPR020946">
    <property type="entry name" value="Flavin_mOase-like"/>
</dbReference>
<keyword evidence="6 8" id="KW-0560">Oxidoreductase</keyword>
<dbReference type="InterPro" id="IPR050775">
    <property type="entry name" value="FAD-binding_Monooxygenases"/>
</dbReference>
<name>A0A226DLM8_FOLCA</name>
<evidence type="ECO:0000256" key="2">
    <source>
        <dbReference type="ARBA" id="ARBA00010139"/>
    </source>
</evidence>
<comment type="similarity">
    <text evidence="8">Belongs to the FMO family.</text>
</comment>
<keyword evidence="4 8" id="KW-0274">FAD</keyword>
<dbReference type="GO" id="GO:0004499">
    <property type="term" value="F:N,N-dimethylaniline monooxygenase activity"/>
    <property type="evidence" value="ECO:0007669"/>
    <property type="project" value="InterPro"/>
</dbReference>
<reference evidence="9 10" key="1">
    <citation type="submission" date="2015-12" db="EMBL/GenBank/DDBJ databases">
        <title>The genome of Folsomia candida.</title>
        <authorList>
            <person name="Faddeeva A."/>
            <person name="Derks M.F."/>
            <person name="Anvar Y."/>
            <person name="Smit S."/>
            <person name="Van Straalen N."/>
            <person name="Roelofs D."/>
        </authorList>
    </citation>
    <scope>NUCLEOTIDE SEQUENCE [LARGE SCALE GENOMIC DNA]</scope>
    <source>
        <strain evidence="9 10">VU population</strain>
        <tissue evidence="9">Whole body</tissue>
    </source>
</reference>
<dbReference type="InterPro" id="IPR036188">
    <property type="entry name" value="FAD/NAD-bd_sf"/>
</dbReference>
<comment type="similarity">
    <text evidence="2">Belongs to the FAD-binding monooxygenase family.</text>
</comment>
<gene>
    <name evidence="9" type="ORF">Fcan01_20088</name>
</gene>
<dbReference type="Proteomes" id="UP000198287">
    <property type="component" value="Unassembled WGS sequence"/>
</dbReference>
<proteinExistence type="inferred from homology"/>
<dbReference type="AlphaFoldDB" id="A0A226DLM8"/>
<keyword evidence="10" id="KW-1185">Reference proteome</keyword>
<evidence type="ECO:0000256" key="5">
    <source>
        <dbReference type="ARBA" id="ARBA00022857"/>
    </source>
</evidence>
<sequence length="535" mass="60610">MVQPPVLDSVIVGAGFAGLYTLWKLRELGFSTKILEMGSDIGGTWYHNRYPGARVDSEIPIYQLSMQKAWSSFEWSEKFPAREEILRYFEHLDKTLDLRKDIEFNTLVVSATFDESRHLWEVKTSSGSTILATHLNLCIGFSARKYSPTFPGQETFKGKIFHSANWPKNQDADLTAKRVAVIGTGASGIQIIQEIAPIVDHLTVYQRTPNFALPMRQTKSRDAPFANVSGYGDIFKIMPTTFGGMSMDFTPKKWDETIPQERRDLYEKCYQLGGFNLWLSTYVEVFFNQTANDEVYAFWRDKVRQRVKNEATRDLLAPMVQPHPFGTKRPSLEQSYYEVFNQDNVDLINVKESPILEITPTGIKTADGRHVEVDVIVLATGFDTSTGGMLDISIKNGEGLTLPEKWGDGTSTFLGVTMHGFPNMYFIYGPQASTAFSNGPTCIEIQADWMIDLMVDMRAKKRTRVEAEKGAEDDWVAMVRHIWEISLFWKAESWYQGANIPGKRKEALNFAGGIPAYRKALGECKDEGYKGLQFK</sequence>
<dbReference type="EC" id="1.-.-.-" evidence="8"/>
<dbReference type="SUPFAM" id="SSF51905">
    <property type="entry name" value="FAD/NAD(P)-binding domain"/>
    <property type="match status" value="1"/>
</dbReference>
<dbReference type="EMBL" id="LNIX01000018">
    <property type="protein sequence ID" value="OXA45116.1"/>
    <property type="molecule type" value="Genomic_DNA"/>
</dbReference>